<dbReference type="EMBL" id="JAGGLG010000016">
    <property type="protein sequence ID" value="MBP2018707.1"/>
    <property type="molecule type" value="Genomic_DNA"/>
</dbReference>
<keyword evidence="1" id="KW-1133">Transmembrane helix</keyword>
<feature type="transmembrane region" description="Helical" evidence="1">
    <location>
        <begin position="74"/>
        <end position="95"/>
    </location>
</feature>
<proteinExistence type="predicted"/>
<evidence type="ECO:0000313" key="2">
    <source>
        <dbReference type="EMBL" id="MBP2018707.1"/>
    </source>
</evidence>
<comment type="caution">
    <text evidence="2">The sequence shown here is derived from an EMBL/GenBank/DDBJ whole genome shotgun (WGS) entry which is preliminary data.</text>
</comment>
<feature type="transmembrane region" description="Helical" evidence="1">
    <location>
        <begin position="35"/>
        <end position="62"/>
    </location>
</feature>
<evidence type="ECO:0000256" key="1">
    <source>
        <dbReference type="SAM" id="Phobius"/>
    </source>
</evidence>
<sequence>MAIVAVLFWALVPFTLVAIGLGVSGKPRWYWWAALSSYVCSFLSGYTIGLLVLSLTFVLVLLALGHSYRLIRAWWHSAAAAALGVALWWLAVLNIDDYWLFLPFTVLDF</sequence>
<accession>A0ABS4JT45</accession>
<organism evidence="2 3">
    <name type="scientific">Symbiobacterium terraclitae</name>
    <dbReference type="NCBI Taxonomy" id="557451"/>
    <lineage>
        <taxon>Bacteria</taxon>
        <taxon>Bacillati</taxon>
        <taxon>Bacillota</taxon>
        <taxon>Clostridia</taxon>
        <taxon>Eubacteriales</taxon>
        <taxon>Symbiobacteriaceae</taxon>
        <taxon>Symbiobacterium</taxon>
    </lineage>
</organism>
<keyword evidence="1" id="KW-0472">Membrane</keyword>
<gene>
    <name evidence="2" type="ORF">J2Z79_002122</name>
</gene>
<evidence type="ECO:0000313" key="3">
    <source>
        <dbReference type="Proteomes" id="UP001519289"/>
    </source>
</evidence>
<dbReference type="Proteomes" id="UP001519289">
    <property type="component" value="Unassembled WGS sequence"/>
</dbReference>
<reference evidence="2 3" key="1">
    <citation type="submission" date="2021-03" db="EMBL/GenBank/DDBJ databases">
        <title>Genomic Encyclopedia of Type Strains, Phase IV (KMG-IV): sequencing the most valuable type-strain genomes for metagenomic binning, comparative biology and taxonomic classification.</title>
        <authorList>
            <person name="Goeker M."/>
        </authorList>
    </citation>
    <scope>NUCLEOTIDE SEQUENCE [LARGE SCALE GENOMIC DNA]</scope>
    <source>
        <strain evidence="2 3">DSM 27138</strain>
    </source>
</reference>
<keyword evidence="1" id="KW-0812">Transmembrane</keyword>
<name>A0ABS4JT45_9FIRM</name>
<keyword evidence="3" id="KW-1185">Reference proteome</keyword>
<protein>
    <submittedName>
        <fullName evidence="2">Uncharacterized protein</fullName>
    </submittedName>
</protein>
<dbReference type="RefSeq" id="WP_209466831.1">
    <property type="nucleotide sequence ID" value="NZ_JAGGLG010000016.1"/>
</dbReference>